<dbReference type="PANTHER" id="PTHR12304">
    <property type="entry name" value="INOSINE-URIDINE PREFERRING NUCLEOSIDE HYDROLASE"/>
    <property type="match status" value="1"/>
</dbReference>
<dbReference type="Proteomes" id="UP000474757">
    <property type="component" value="Unassembled WGS sequence"/>
</dbReference>
<evidence type="ECO:0000313" key="5">
    <source>
        <dbReference type="Proteomes" id="UP000474757"/>
    </source>
</evidence>
<sequence>MTPLILDTDGGIDDAQALVMLLAHGVRPAAVTTVFGNVTLELATRNILGILPLCEAGDIPVISGQAAPMSQPAIHATHVHGEDGIGGAPIPEDRPAPAGDDAVTYLRETIRANAAAGGKTDLLMIGPLTNLALALTLEPSIAGGIGQLTIMGGTIHGRGNTTPAAEFNIFADPEAADIVFRADIPTRVVPWEPCTTHAMDAAEMDALFAGQGEDPLGAFNKAIAEHSRKVNEGFGAGDVFRFVDPFAAAVVIEPGLVTGAIEASVAVALAPGLTRGMTLVDPSRRLGTPPVTLIETGDLARLRDLYAASIRWRPRDPHTETT</sequence>
<keyword evidence="1 4" id="KW-0378">Hydrolase</keyword>
<dbReference type="Pfam" id="PF01156">
    <property type="entry name" value="IU_nuc_hydro"/>
    <property type="match status" value="1"/>
</dbReference>
<dbReference type="InterPro" id="IPR023186">
    <property type="entry name" value="IUNH"/>
</dbReference>
<dbReference type="PANTHER" id="PTHR12304:SF4">
    <property type="entry name" value="URIDINE NUCLEOSIDASE"/>
    <property type="match status" value="1"/>
</dbReference>
<proteinExistence type="predicted"/>
<gene>
    <name evidence="4" type="ORF">GZA08_09265</name>
</gene>
<dbReference type="GO" id="GO:0005829">
    <property type="term" value="C:cytosol"/>
    <property type="evidence" value="ECO:0007669"/>
    <property type="project" value="TreeGrafter"/>
</dbReference>
<dbReference type="GO" id="GO:0008477">
    <property type="term" value="F:purine nucleosidase activity"/>
    <property type="evidence" value="ECO:0007669"/>
    <property type="project" value="TreeGrafter"/>
</dbReference>
<dbReference type="EMBL" id="JAAGAB010000002">
    <property type="protein sequence ID" value="NDV01153.1"/>
    <property type="molecule type" value="Genomic_DNA"/>
</dbReference>
<comment type="caution">
    <text evidence="4">The sequence shown here is derived from an EMBL/GenBank/DDBJ whole genome shotgun (WGS) entry which is preliminary data.</text>
</comment>
<evidence type="ECO:0000259" key="3">
    <source>
        <dbReference type="Pfam" id="PF01156"/>
    </source>
</evidence>
<organism evidence="4 5">
    <name type="scientific">Pseudoroseicyclus tamaricis</name>
    <dbReference type="NCBI Taxonomy" id="2705421"/>
    <lineage>
        <taxon>Bacteria</taxon>
        <taxon>Pseudomonadati</taxon>
        <taxon>Pseudomonadota</taxon>
        <taxon>Alphaproteobacteria</taxon>
        <taxon>Rhodobacterales</taxon>
        <taxon>Paracoccaceae</taxon>
        <taxon>Pseudoroseicyclus</taxon>
    </lineage>
</organism>
<dbReference type="InterPro" id="IPR036452">
    <property type="entry name" value="Ribo_hydro-like"/>
</dbReference>
<dbReference type="RefSeq" id="WP_163892550.1">
    <property type="nucleotide sequence ID" value="NZ_JAAFYS010000002.1"/>
</dbReference>
<evidence type="ECO:0000256" key="1">
    <source>
        <dbReference type="ARBA" id="ARBA00022801"/>
    </source>
</evidence>
<dbReference type="InterPro" id="IPR001910">
    <property type="entry name" value="Inosine/uridine_hydrolase_dom"/>
</dbReference>
<reference evidence="4 5" key="1">
    <citation type="submission" date="2020-02" db="EMBL/GenBank/DDBJ databases">
        <title>Pseudoroseicyclus tamarix, sp. nov., isolated from offshore sediment of a Tamarix chinensis forest.</title>
        <authorList>
            <person name="Gai Y."/>
        </authorList>
    </citation>
    <scope>NUCLEOTIDE SEQUENCE [LARGE SCALE GENOMIC DNA]</scope>
    <source>
        <strain evidence="4 5">CLL3-39</strain>
    </source>
</reference>
<dbReference type="SUPFAM" id="SSF53590">
    <property type="entry name" value="Nucleoside hydrolase"/>
    <property type="match status" value="1"/>
</dbReference>
<dbReference type="Gene3D" id="3.90.245.10">
    <property type="entry name" value="Ribonucleoside hydrolase-like"/>
    <property type="match status" value="1"/>
</dbReference>
<keyword evidence="5" id="KW-1185">Reference proteome</keyword>
<evidence type="ECO:0000313" key="4">
    <source>
        <dbReference type="EMBL" id="NDV01153.1"/>
    </source>
</evidence>
<dbReference type="GO" id="GO:0006152">
    <property type="term" value="P:purine nucleoside catabolic process"/>
    <property type="evidence" value="ECO:0007669"/>
    <property type="project" value="TreeGrafter"/>
</dbReference>
<feature type="domain" description="Inosine/uridine-preferring nucleoside hydrolase" evidence="3">
    <location>
        <begin position="4"/>
        <end position="294"/>
    </location>
</feature>
<name>A0A6B2JIF6_9RHOB</name>
<evidence type="ECO:0000256" key="2">
    <source>
        <dbReference type="ARBA" id="ARBA00023295"/>
    </source>
</evidence>
<dbReference type="AlphaFoldDB" id="A0A6B2JIF6"/>
<protein>
    <submittedName>
        <fullName evidence="4">Nucleoside hydrolase</fullName>
    </submittedName>
</protein>
<keyword evidence="2" id="KW-0326">Glycosidase</keyword>
<accession>A0A6B2JIF6</accession>